<feature type="coiled-coil region" evidence="12">
    <location>
        <begin position="328"/>
        <end position="457"/>
    </location>
</feature>
<feature type="coiled-coil region" evidence="12">
    <location>
        <begin position="219"/>
        <end position="246"/>
    </location>
</feature>
<keyword evidence="10" id="KW-0131">Cell cycle</keyword>
<evidence type="ECO:0000256" key="2">
    <source>
        <dbReference type="ARBA" id="ARBA00006005"/>
    </source>
</evidence>
<evidence type="ECO:0000313" key="15">
    <source>
        <dbReference type="EMBL" id="KAF7268607.1"/>
    </source>
</evidence>
<evidence type="ECO:0000256" key="5">
    <source>
        <dbReference type="ARBA" id="ARBA00022776"/>
    </source>
</evidence>
<dbReference type="GO" id="GO:0016887">
    <property type="term" value="F:ATP hydrolysis activity"/>
    <property type="evidence" value="ECO:0007669"/>
    <property type="project" value="InterPro"/>
</dbReference>
<dbReference type="InterPro" id="IPR027417">
    <property type="entry name" value="P-loop_NTPase"/>
</dbReference>
<dbReference type="Gene3D" id="3.30.70.1620">
    <property type="match status" value="1"/>
</dbReference>
<keyword evidence="9 11" id="KW-0539">Nucleus</keyword>
<dbReference type="GO" id="GO:0000796">
    <property type="term" value="C:condensin complex"/>
    <property type="evidence" value="ECO:0007669"/>
    <property type="project" value="TreeGrafter"/>
</dbReference>
<feature type="domain" description="SMC hinge" evidence="14">
    <location>
        <begin position="565"/>
        <end position="681"/>
    </location>
</feature>
<comment type="similarity">
    <text evidence="2">Belongs to the SMC family. SMC4 subfamily.</text>
</comment>
<evidence type="ECO:0000256" key="11">
    <source>
        <dbReference type="PIRNR" id="PIRNR005719"/>
    </source>
</evidence>
<comment type="caution">
    <text evidence="15">The sequence shown here is derived from an EMBL/GenBank/DDBJ whole genome shotgun (WGS) entry which is preliminary data.</text>
</comment>
<dbReference type="InterPro" id="IPR010935">
    <property type="entry name" value="SMC_hinge"/>
</dbReference>
<dbReference type="Gene3D" id="1.20.5.340">
    <property type="match status" value="1"/>
</dbReference>
<evidence type="ECO:0000256" key="6">
    <source>
        <dbReference type="ARBA" id="ARBA00022840"/>
    </source>
</evidence>
<dbReference type="GO" id="GO:0051301">
    <property type="term" value="P:cell division"/>
    <property type="evidence" value="ECO:0007669"/>
    <property type="project" value="UniProtKB-KW"/>
</dbReference>
<evidence type="ECO:0000256" key="4">
    <source>
        <dbReference type="ARBA" id="ARBA00022741"/>
    </source>
</evidence>
<feature type="region of interest" description="Disordered" evidence="13">
    <location>
        <begin position="1231"/>
        <end position="1294"/>
    </location>
</feature>
<evidence type="ECO:0000256" key="7">
    <source>
        <dbReference type="ARBA" id="ARBA00023054"/>
    </source>
</evidence>
<name>A0A834HTQ3_RHYFE</name>
<dbReference type="Gene3D" id="3.40.50.300">
    <property type="entry name" value="P-loop containing nucleotide triphosphate hydrolases"/>
    <property type="match status" value="2"/>
</dbReference>
<evidence type="ECO:0000259" key="14">
    <source>
        <dbReference type="SMART" id="SM00968"/>
    </source>
</evidence>
<evidence type="ECO:0000256" key="13">
    <source>
        <dbReference type="SAM" id="MobiDB-lite"/>
    </source>
</evidence>
<dbReference type="Pfam" id="PF06470">
    <property type="entry name" value="SMC_hinge"/>
    <property type="match status" value="1"/>
</dbReference>
<reference evidence="15" key="1">
    <citation type="submission" date="2020-08" db="EMBL/GenBank/DDBJ databases">
        <title>Genome sequencing and assembly of the red palm weevil Rhynchophorus ferrugineus.</title>
        <authorList>
            <person name="Dias G.B."/>
            <person name="Bergman C.M."/>
            <person name="Manee M."/>
        </authorList>
    </citation>
    <scope>NUCLEOTIDE SEQUENCE</scope>
    <source>
        <strain evidence="15">AA-2017</strain>
        <tissue evidence="15">Whole larva</tissue>
    </source>
</reference>
<feature type="region of interest" description="Disordered" evidence="13">
    <location>
        <begin position="1"/>
        <end position="34"/>
    </location>
</feature>
<dbReference type="FunFam" id="3.40.50.300:FF:000481">
    <property type="entry name" value="Structural maintenance of chromosomes 4"/>
    <property type="match status" value="1"/>
</dbReference>
<dbReference type="PIRSF" id="PIRSF005719">
    <property type="entry name" value="SMC"/>
    <property type="match status" value="1"/>
</dbReference>
<feature type="coiled-coil region" evidence="12">
    <location>
        <begin position="729"/>
        <end position="843"/>
    </location>
</feature>
<keyword evidence="7 12" id="KW-0175">Coiled coil</keyword>
<dbReference type="InterPro" id="IPR024704">
    <property type="entry name" value="SMC"/>
</dbReference>
<feature type="coiled-coil region" evidence="12">
    <location>
        <begin position="873"/>
        <end position="998"/>
    </location>
</feature>
<evidence type="ECO:0000313" key="16">
    <source>
        <dbReference type="Proteomes" id="UP000625711"/>
    </source>
</evidence>
<evidence type="ECO:0000256" key="1">
    <source>
        <dbReference type="ARBA" id="ARBA00004123"/>
    </source>
</evidence>
<dbReference type="PANTHER" id="PTHR18937">
    <property type="entry name" value="STRUCTURAL MAINTENANCE OF CHROMOSOMES SMC FAMILY MEMBER"/>
    <property type="match status" value="1"/>
</dbReference>
<sequence length="1294" mass="147722">MSASQNNKRKNSQDSDSDDEELHGSDDEGTTVDGIYIPPAIKPTLSFDPTGPRLLITKIHNSFFKSYAQDVVLGPFHKCFNAIVGPNGSGKSNVIDSLLFVFGYRATKIRCKKVSVLLHNSENFKNVQSCTVAIHFALIIDKDRDNYEIVPGSEFVVSRTANKDNSSYYELNDYNRFLILQGEVEQIAMMKSKGEKEGESGMLEYLEDIIGTTRYKKPIEQLNERLDILSEKRSEKLNRLRLVENELEQLKAPMEEAVDFLKTENKIVQSKNLLYQKSIKSVKENMEREEEVRAEAVSAQKAVDEQLADLDAKKRVFMGTQEKEAKVYEHLKKKKEEITKAYDNADKKDVQLQADMTSTNNRRKKTKETIAAEKKKLARLENAPKESQEKVAEYEGKLKKTISEKEQYEAEKNVLLKKIQKDTEHLQQEKEKLQENLSKLMETVDQTKSDLALAETELKVCVSKEEGEKNKLENLKQLFESSAVTIKERARQVRELEQKIPATEKAVNEANRELLEARQKEATLVDKIRSKRSTLEDGKSAMQASRSSGRVLSELMRAKSQGKCPGLFGRLGDLGAIDQKYDVAISTACGPLDNIVVDTVDCAQWCIEYLKKHDIGRAVFIALEKQEHLRHQANSQIQTPENVPRLYDLVRVNDDRVKTAFYYALRDTLVATNLDQASRIAYGARRYRVVTLNGDLIETTGTMSGGGRRQLRGRMGQSVAVSNVNPVDIQQIEQELQQMESAVRELRSKQAELESRINELQPQLKTMKMDLDKFTRELKNLEQQQPNLARQIKQQEALSQSTKVDAKQVERLTAVVEQKKGEYQKASEAAKEVQVQVDGINNEIKEKTTGKIRKIDSSIKACAKTIDLCKKEIAKEKAGVKTAERNYAATEENIARMEQEVEDMEKSLRSMKKEREDMEVDAKKLLICLEELTEQLQDKQNLFSEAKCEVDKISTEENKLKSQKIDVDEKVNGHNKKLKEYQATVRAFESKLSELSLQDIPNQAAEELRKYTDEELAGQDAHQAERELKAAESHLKAAKPNLDVIQQYRKKEVLYMDRAKEFEEVEMKRTEMRMLYDKLRNQRKDEFITGYNIIKLKLKEMYQMITLGGDADFEMVDTYDPFTEGIQLNVRPPRKTWKKISNLSGGEKTLSSLALVFALHYYKPSPLYIMDEIDAALDFRNVSIVGNYIKERTTNAQFIIISLRSNMFELCDNLVGIYKTYNTTKTITINPKLYDNDRPNSVEDNGGRVANPQAKDHRGTVSSQENEAEKNESHPIVINDDSPENPVPMDEDQV</sequence>
<dbReference type="InterPro" id="IPR003395">
    <property type="entry name" value="RecF/RecN/SMC_N"/>
</dbReference>
<keyword evidence="3" id="KW-0132">Cell division</keyword>
<dbReference type="Gene3D" id="1.10.287.1490">
    <property type="match status" value="1"/>
</dbReference>
<dbReference type="FunFam" id="3.30.70.1620:FF:000003">
    <property type="entry name" value="Structural maintenance of chromosomes 4"/>
    <property type="match status" value="1"/>
</dbReference>
<dbReference type="GO" id="GO:0007076">
    <property type="term" value="P:mitotic chromosome condensation"/>
    <property type="evidence" value="ECO:0007669"/>
    <property type="project" value="TreeGrafter"/>
</dbReference>
<accession>A0A834HTQ3</accession>
<proteinExistence type="inferred from homology"/>
<evidence type="ECO:0000256" key="9">
    <source>
        <dbReference type="ARBA" id="ARBA00023242"/>
    </source>
</evidence>
<organism evidence="15 16">
    <name type="scientific">Rhynchophorus ferrugineus</name>
    <name type="common">Red palm weevil</name>
    <name type="synonym">Curculio ferrugineus</name>
    <dbReference type="NCBI Taxonomy" id="354439"/>
    <lineage>
        <taxon>Eukaryota</taxon>
        <taxon>Metazoa</taxon>
        <taxon>Ecdysozoa</taxon>
        <taxon>Arthropoda</taxon>
        <taxon>Hexapoda</taxon>
        <taxon>Insecta</taxon>
        <taxon>Pterygota</taxon>
        <taxon>Neoptera</taxon>
        <taxon>Endopterygota</taxon>
        <taxon>Coleoptera</taxon>
        <taxon>Polyphaga</taxon>
        <taxon>Cucujiformia</taxon>
        <taxon>Curculionidae</taxon>
        <taxon>Dryophthorinae</taxon>
        <taxon>Rhynchophorus</taxon>
    </lineage>
</organism>
<comment type="subcellular location">
    <subcellularLocation>
        <location evidence="1 11">Nucleus</location>
    </subcellularLocation>
</comment>
<dbReference type="OrthoDB" id="5575062at2759"/>
<dbReference type="SMART" id="SM00968">
    <property type="entry name" value="SMC_hinge"/>
    <property type="match status" value="1"/>
</dbReference>
<dbReference type="GO" id="GO:0005524">
    <property type="term" value="F:ATP binding"/>
    <property type="evidence" value="ECO:0007669"/>
    <property type="project" value="UniProtKB-KW"/>
</dbReference>
<dbReference type="GO" id="GO:0005634">
    <property type="term" value="C:nucleus"/>
    <property type="evidence" value="ECO:0007669"/>
    <property type="project" value="UniProtKB-SubCell"/>
</dbReference>
<dbReference type="Pfam" id="PF02463">
    <property type="entry name" value="SMC_N"/>
    <property type="match status" value="2"/>
</dbReference>
<keyword evidence="5" id="KW-0498">Mitosis</keyword>
<protein>
    <recommendedName>
        <fullName evidence="11">Structural maintenance of chromosomes protein</fullName>
    </recommendedName>
</protein>
<dbReference type="PANTHER" id="PTHR18937:SF172">
    <property type="entry name" value="STRUCTURAL MAINTENANCE OF CHROMOSOMES PROTEIN"/>
    <property type="match status" value="1"/>
</dbReference>
<gene>
    <name evidence="15" type="ORF">GWI33_018297</name>
</gene>
<feature type="coiled-coil region" evidence="12">
    <location>
        <begin position="486"/>
        <end position="527"/>
    </location>
</feature>
<keyword evidence="16" id="KW-1185">Reference proteome</keyword>
<dbReference type="Gene3D" id="1.20.1060.20">
    <property type="match status" value="1"/>
</dbReference>
<keyword evidence="8" id="KW-0226">DNA condensation</keyword>
<evidence type="ECO:0000256" key="10">
    <source>
        <dbReference type="ARBA" id="ARBA00023306"/>
    </source>
</evidence>
<dbReference type="EMBL" id="JAACXV010014318">
    <property type="protein sequence ID" value="KAF7268607.1"/>
    <property type="molecule type" value="Genomic_DNA"/>
</dbReference>
<keyword evidence="4" id="KW-0547">Nucleotide-binding</keyword>
<evidence type="ECO:0000256" key="3">
    <source>
        <dbReference type="ARBA" id="ARBA00022618"/>
    </source>
</evidence>
<evidence type="ECO:0000256" key="8">
    <source>
        <dbReference type="ARBA" id="ARBA00023067"/>
    </source>
</evidence>
<dbReference type="SUPFAM" id="SSF75553">
    <property type="entry name" value="Smc hinge domain"/>
    <property type="match status" value="1"/>
</dbReference>
<dbReference type="InterPro" id="IPR036277">
    <property type="entry name" value="SMC_hinge_sf"/>
</dbReference>
<dbReference type="SUPFAM" id="SSF52540">
    <property type="entry name" value="P-loop containing nucleoside triphosphate hydrolases"/>
    <property type="match status" value="1"/>
</dbReference>
<keyword evidence="6" id="KW-0067">ATP-binding</keyword>
<dbReference type="Proteomes" id="UP000625711">
    <property type="component" value="Unassembled WGS sequence"/>
</dbReference>
<evidence type="ECO:0000256" key="12">
    <source>
        <dbReference type="SAM" id="Coils"/>
    </source>
</evidence>